<dbReference type="RefSeq" id="WP_015474392.1">
    <property type="nucleotide sequence ID" value="NC_020819.1"/>
</dbReference>
<protein>
    <submittedName>
        <fullName evidence="2">Uncharacterized protein</fullName>
    </submittedName>
</protein>
<evidence type="ECO:0000313" key="2">
    <source>
        <dbReference type="EMBL" id="BAN07751.1"/>
    </source>
</evidence>
<dbReference type="AlphaFoldDB" id="M5B1G0"/>
<dbReference type="HOGENOM" id="CLU_1501664_0_0_9"/>
<sequence length="179" mass="20405">MIHKILSEPGSLSDWVSGIGTWVAIIISLIFSMRKPKPKLDIQLSEEKYANYDSAILAMVNNNSSVSTSVRTERVYFKEHSGFWSRFASKYVVKVDDKDDLRWKTIGAGTTENDVPVFHMVDLLNGILNCNEMRVHDDSQCVVVMKDLSNKKYKEQVPLSIESWNAIKAKVDKINEIKH</sequence>
<name>M5B1G0_LEVBR</name>
<accession>M5B1G0</accession>
<evidence type="ECO:0000313" key="3">
    <source>
        <dbReference type="Proteomes" id="UP000012042"/>
    </source>
</evidence>
<organism evidence="2 3">
    <name type="scientific">Levilactobacillus brevis KB290</name>
    <dbReference type="NCBI Taxonomy" id="1001583"/>
    <lineage>
        <taxon>Bacteria</taxon>
        <taxon>Bacillati</taxon>
        <taxon>Bacillota</taxon>
        <taxon>Bacilli</taxon>
        <taxon>Lactobacillales</taxon>
        <taxon>Lactobacillaceae</taxon>
        <taxon>Levilactobacillus</taxon>
    </lineage>
</organism>
<gene>
    <name evidence="2" type="ORF">LVISKB_2116</name>
</gene>
<proteinExistence type="predicted"/>
<keyword evidence="1" id="KW-0812">Transmembrane</keyword>
<dbReference type="Proteomes" id="UP000012042">
    <property type="component" value="Chromosome"/>
</dbReference>
<keyword evidence="1" id="KW-1133">Transmembrane helix</keyword>
<reference evidence="2 3" key="1">
    <citation type="journal article" date="2013" name="PLoS ONE">
        <title>Genomic Analysis by Deep Sequencing of the Probiotic Lactobacillus brevis KB290 Harboring Nine Plasmids Reveals Genomic Stability.</title>
        <authorList>
            <person name="Fukao M."/>
            <person name="Oshima K."/>
            <person name="Morita H."/>
            <person name="Toh H."/>
            <person name="Suda W."/>
            <person name="Kim S.W."/>
            <person name="Suzuki S."/>
            <person name="Yakabe T."/>
            <person name="Hattori M."/>
            <person name="Yajima N."/>
        </authorList>
    </citation>
    <scope>NUCLEOTIDE SEQUENCE [LARGE SCALE GENOMIC DNA]</scope>
    <source>
        <strain evidence="2 3">KB290</strain>
    </source>
</reference>
<feature type="transmembrane region" description="Helical" evidence="1">
    <location>
        <begin position="15"/>
        <end position="33"/>
    </location>
</feature>
<keyword evidence="1" id="KW-0472">Membrane</keyword>
<dbReference type="EMBL" id="AP012167">
    <property type="protein sequence ID" value="BAN07751.1"/>
    <property type="molecule type" value="Genomic_DNA"/>
</dbReference>
<dbReference type="KEGG" id="lbk:LVISKB_2116"/>
<evidence type="ECO:0000256" key="1">
    <source>
        <dbReference type="SAM" id="Phobius"/>
    </source>
</evidence>